<evidence type="ECO:0000313" key="1">
    <source>
        <dbReference type="EMBL" id="EKD21298.1"/>
    </source>
</evidence>
<reference evidence="1 2" key="1">
    <citation type="journal article" date="2012" name="BMC Genomics">
        <title>Sequencing the genome of Marssonina brunnea reveals fungus-poplar co-evolution.</title>
        <authorList>
            <person name="Zhu S."/>
            <person name="Cao Y.-Z."/>
            <person name="Jiang C."/>
            <person name="Tan B.-Y."/>
            <person name="Wang Z."/>
            <person name="Feng S."/>
            <person name="Zhang L."/>
            <person name="Su X.-H."/>
            <person name="Brejova B."/>
            <person name="Vinar T."/>
            <person name="Xu M."/>
            <person name="Wang M.-X."/>
            <person name="Zhang S.-G."/>
            <person name="Huang M.-R."/>
            <person name="Wu R."/>
            <person name="Zhou Y."/>
        </authorList>
    </citation>
    <scope>NUCLEOTIDE SEQUENCE [LARGE SCALE GENOMIC DNA]</scope>
    <source>
        <strain evidence="1 2">MB_m1</strain>
    </source>
</reference>
<dbReference type="InParanoid" id="K1XL30"/>
<gene>
    <name evidence="1" type="ORF">MBM_00411</name>
</gene>
<keyword evidence="2" id="KW-1185">Reference proteome</keyword>
<name>K1XL30_MARBU</name>
<accession>K1XL30</accession>
<dbReference type="Proteomes" id="UP000006753">
    <property type="component" value="Unassembled WGS sequence"/>
</dbReference>
<protein>
    <submittedName>
        <fullName evidence="1">Uncharacterized protein</fullName>
    </submittedName>
</protein>
<dbReference type="AlphaFoldDB" id="K1XL30"/>
<organism evidence="1 2">
    <name type="scientific">Marssonina brunnea f. sp. multigermtubi (strain MB_m1)</name>
    <name type="common">Marssonina leaf spot fungus</name>
    <dbReference type="NCBI Taxonomy" id="1072389"/>
    <lineage>
        <taxon>Eukaryota</taxon>
        <taxon>Fungi</taxon>
        <taxon>Dikarya</taxon>
        <taxon>Ascomycota</taxon>
        <taxon>Pezizomycotina</taxon>
        <taxon>Leotiomycetes</taxon>
        <taxon>Helotiales</taxon>
        <taxon>Drepanopezizaceae</taxon>
        <taxon>Drepanopeziza</taxon>
    </lineage>
</organism>
<sequence length="142" mass="16467">MHLLSKTEQGRLFLFGLPVGIRNKTIKHYKIDELDLDSYAAFDDFAAFAFKTDQSAKTIEAINREKSFLANFTKDIRTLVKEHTKLASVLESAKKALVIVPFTREPRFTSEKKEIDKVNSMIKKFFNLQINAIYNRIDYLED</sequence>
<dbReference type="HOGENOM" id="CLU_1816207_0_0_1"/>
<evidence type="ECO:0000313" key="2">
    <source>
        <dbReference type="Proteomes" id="UP000006753"/>
    </source>
</evidence>
<proteinExistence type="predicted"/>
<dbReference type="EMBL" id="JH921428">
    <property type="protein sequence ID" value="EKD21298.1"/>
    <property type="molecule type" value="Genomic_DNA"/>
</dbReference>
<dbReference type="KEGG" id="mbe:MBM_00411"/>